<feature type="transmembrane region" description="Helical" evidence="1">
    <location>
        <begin position="71"/>
        <end position="96"/>
    </location>
</feature>
<dbReference type="PANTHER" id="PTHR36694">
    <property type="entry name" value="PASIFLORA 1, ISOFORM A-RELATED"/>
    <property type="match status" value="1"/>
</dbReference>
<comment type="caution">
    <text evidence="2">The sequence shown here is derived from an EMBL/GenBank/DDBJ whole genome shotgun (WGS) entry which is preliminary data.</text>
</comment>
<proteinExistence type="predicted"/>
<dbReference type="PANTHER" id="PTHR36694:SF11">
    <property type="entry name" value="LP21121P-RELATED"/>
    <property type="match status" value="1"/>
</dbReference>
<feature type="transmembrane region" description="Helical" evidence="1">
    <location>
        <begin position="21"/>
        <end position="44"/>
    </location>
</feature>
<keyword evidence="1" id="KW-1133">Transmembrane helix</keyword>
<keyword evidence="1" id="KW-0812">Transmembrane</keyword>
<sequence>MSFVLPRLSRCCCCLSLKTGSLIIGYVSLMTTSLFMAAFSWSLYKVVKYVKINANKLQPDHKPEEVAQVALGLYITHAYALLVLLYHFVISLLLVIGVHMNKTKYLKYYFMAGLFLLALAIALAMVSTIFFGLLSTIPTLKWCLILFYCLIVVRSTHLEMEDQNIPRVYEMQTLYSPQQVPLIA</sequence>
<dbReference type="EMBL" id="CAVLGL010000046">
    <property type="protein sequence ID" value="CAK1583025.1"/>
    <property type="molecule type" value="Genomic_DNA"/>
</dbReference>
<keyword evidence="3" id="KW-1185">Reference proteome</keyword>
<evidence type="ECO:0000313" key="2">
    <source>
        <dbReference type="EMBL" id="CAK1583025.1"/>
    </source>
</evidence>
<evidence type="ECO:0000256" key="1">
    <source>
        <dbReference type="SAM" id="Phobius"/>
    </source>
</evidence>
<feature type="transmembrane region" description="Helical" evidence="1">
    <location>
        <begin position="139"/>
        <end position="157"/>
    </location>
</feature>
<name>A0AAV1KIZ3_9NEOP</name>
<reference evidence="2 3" key="1">
    <citation type="submission" date="2023-11" db="EMBL/GenBank/DDBJ databases">
        <authorList>
            <person name="Hedman E."/>
            <person name="Englund M."/>
            <person name="Stromberg M."/>
            <person name="Nyberg Akerstrom W."/>
            <person name="Nylinder S."/>
            <person name="Jareborg N."/>
            <person name="Kallberg Y."/>
            <person name="Kronander E."/>
        </authorList>
    </citation>
    <scope>NUCLEOTIDE SEQUENCE [LARGE SCALE GENOMIC DNA]</scope>
</reference>
<organism evidence="2 3">
    <name type="scientific">Parnassius mnemosyne</name>
    <name type="common">clouded apollo</name>
    <dbReference type="NCBI Taxonomy" id="213953"/>
    <lineage>
        <taxon>Eukaryota</taxon>
        <taxon>Metazoa</taxon>
        <taxon>Ecdysozoa</taxon>
        <taxon>Arthropoda</taxon>
        <taxon>Hexapoda</taxon>
        <taxon>Insecta</taxon>
        <taxon>Pterygota</taxon>
        <taxon>Neoptera</taxon>
        <taxon>Endopterygota</taxon>
        <taxon>Lepidoptera</taxon>
        <taxon>Glossata</taxon>
        <taxon>Ditrysia</taxon>
        <taxon>Papilionoidea</taxon>
        <taxon>Papilionidae</taxon>
        <taxon>Parnassiinae</taxon>
        <taxon>Parnassini</taxon>
        <taxon>Parnassius</taxon>
        <taxon>Driopa</taxon>
    </lineage>
</organism>
<feature type="transmembrane region" description="Helical" evidence="1">
    <location>
        <begin position="108"/>
        <end position="133"/>
    </location>
</feature>
<dbReference type="AlphaFoldDB" id="A0AAV1KIZ3"/>
<evidence type="ECO:0000313" key="3">
    <source>
        <dbReference type="Proteomes" id="UP001314205"/>
    </source>
</evidence>
<gene>
    <name evidence="2" type="ORF">PARMNEM_LOCUS4475</name>
</gene>
<protein>
    <submittedName>
        <fullName evidence="2">Uncharacterized protein</fullName>
    </submittedName>
</protein>
<accession>A0AAV1KIZ3</accession>
<keyword evidence="1" id="KW-0472">Membrane</keyword>
<dbReference type="Proteomes" id="UP001314205">
    <property type="component" value="Unassembled WGS sequence"/>
</dbReference>